<dbReference type="GO" id="GO:0005634">
    <property type="term" value="C:nucleus"/>
    <property type="evidence" value="ECO:0007669"/>
    <property type="project" value="TreeGrafter"/>
</dbReference>
<evidence type="ECO:0000259" key="3">
    <source>
        <dbReference type="Pfam" id="PF07985"/>
    </source>
</evidence>
<dbReference type="OrthoDB" id="551431at2759"/>
<dbReference type="EMBL" id="KV429061">
    <property type="protein sequence ID" value="KZT69076.1"/>
    <property type="molecule type" value="Genomic_DNA"/>
</dbReference>
<dbReference type="PANTHER" id="PTHR28626">
    <property type="entry name" value="SRR1-LIKE PROTEIN"/>
    <property type="match status" value="1"/>
</dbReference>
<protein>
    <submittedName>
        <fullName evidence="4">SRR1-domain-containing protein</fullName>
    </submittedName>
</protein>
<evidence type="ECO:0000256" key="2">
    <source>
        <dbReference type="SAM" id="MobiDB-lite"/>
    </source>
</evidence>
<proteinExistence type="inferred from homology"/>
<reference evidence="4 5" key="1">
    <citation type="journal article" date="2016" name="Mol. Biol. Evol.">
        <title>Comparative Genomics of Early-Diverging Mushroom-Forming Fungi Provides Insights into the Origins of Lignocellulose Decay Capabilities.</title>
        <authorList>
            <person name="Nagy L.G."/>
            <person name="Riley R."/>
            <person name="Tritt A."/>
            <person name="Adam C."/>
            <person name="Daum C."/>
            <person name="Floudas D."/>
            <person name="Sun H."/>
            <person name="Yadav J.S."/>
            <person name="Pangilinan J."/>
            <person name="Larsson K.H."/>
            <person name="Matsuura K."/>
            <person name="Barry K."/>
            <person name="Labutti K."/>
            <person name="Kuo R."/>
            <person name="Ohm R.A."/>
            <person name="Bhattacharya S.S."/>
            <person name="Shirouzu T."/>
            <person name="Yoshinaga Y."/>
            <person name="Martin F.M."/>
            <person name="Grigoriev I.V."/>
            <person name="Hibbett D.S."/>
        </authorList>
    </citation>
    <scope>NUCLEOTIDE SEQUENCE [LARGE SCALE GENOMIC DNA]</scope>
    <source>
        <strain evidence="4 5">L-15889</strain>
    </source>
</reference>
<evidence type="ECO:0000313" key="5">
    <source>
        <dbReference type="Proteomes" id="UP000076727"/>
    </source>
</evidence>
<sequence length="203" mass="22196">MSSREVPSFGYSDAFKPARPRKKRNNRPAKDVPSPSAMLQRTMDELSNTECIRECKRIVRESLDAIHLQRPDVLCLGLGSPSASRDARAQLAFLLAICDDLQIDRAHVSVYDPVFAAEDIALLAALGHVAAAAPASASCPPPLTPPVQHGRFRAAGPTVAFMPHCDLRLYENLLRENWSGADPRAGLSQLVLIANRLSDYAER</sequence>
<keyword evidence="5" id="KW-1185">Reference proteome</keyword>
<feature type="compositionally biased region" description="Basic residues" evidence="2">
    <location>
        <begin position="18"/>
        <end position="27"/>
    </location>
</feature>
<name>A0A165Q6I9_9APHY</name>
<dbReference type="GO" id="GO:0005737">
    <property type="term" value="C:cytoplasm"/>
    <property type="evidence" value="ECO:0007669"/>
    <property type="project" value="TreeGrafter"/>
</dbReference>
<dbReference type="Pfam" id="PF07985">
    <property type="entry name" value="SRR1"/>
    <property type="match status" value="1"/>
</dbReference>
<comment type="similarity">
    <text evidence="1">Belongs to the SRR1 family.</text>
</comment>
<evidence type="ECO:0000313" key="4">
    <source>
        <dbReference type="EMBL" id="KZT69076.1"/>
    </source>
</evidence>
<feature type="region of interest" description="Disordered" evidence="2">
    <location>
        <begin position="1"/>
        <end position="36"/>
    </location>
</feature>
<dbReference type="InterPro" id="IPR040044">
    <property type="entry name" value="SRR1L"/>
</dbReference>
<feature type="domain" description="SRR1-like" evidence="3">
    <location>
        <begin position="67"/>
        <end position="202"/>
    </location>
</feature>
<evidence type="ECO:0000256" key="1">
    <source>
        <dbReference type="ARBA" id="ARBA00009856"/>
    </source>
</evidence>
<dbReference type="PANTHER" id="PTHR28626:SF3">
    <property type="entry name" value="SRR1-LIKE PROTEIN"/>
    <property type="match status" value="1"/>
</dbReference>
<dbReference type="InterPro" id="IPR012942">
    <property type="entry name" value="SRR1-like"/>
</dbReference>
<dbReference type="Proteomes" id="UP000076727">
    <property type="component" value="Unassembled WGS sequence"/>
</dbReference>
<gene>
    <name evidence="4" type="ORF">DAEQUDRAFT_765852</name>
</gene>
<accession>A0A165Q6I9</accession>
<dbReference type="AlphaFoldDB" id="A0A165Q6I9"/>
<organism evidence="4 5">
    <name type="scientific">Daedalea quercina L-15889</name>
    <dbReference type="NCBI Taxonomy" id="1314783"/>
    <lineage>
        <taxon>Eukaryota</taxon>
        <taxon>Fungi</taxon>
        <taxon>Dikarya</taxon>
        <taxon>Basidiomycota</taxon>
        <taxon>Agaricomycotina</taxon>
        <taxon>Agaricomycetes</taxon>
        <taxon>Polyporales</taxon>
        <taxon>Fomitopsis</taxon>
    </lineage>
</organism>